<dbReference type="Proteomes" id="UP000013378">
    <property type="component" value="Unassembled WGS sequence"/>
</dbReference>
<proteinExistence type="predicted"/>
<evidence type="ECO:0000313" key="2">
    <source>
        <dbReference type="Proteomes" id="UP000013378"/>
    </source>
</evidence>
<evidence type="ECO:0000313" key="1">
    <source>
        <dbReference type="EMBL" id="EOD00761.1"/>
    </source>
</evidence>
<name>R1CQ00_9FIRM</name>
<dbReference type="OrthoDB" id="2588230at2"/>
<dbReference type="EMBL" id="ARZA01000125">
    <property type="protein sequence ID" value="EOD00761.1"/>
    <property type="molecule type" value="Genomic_DNA"/>
</dbReference>
<gene>
    <name evidence="1" type="ORF">L21TH_1213</name>
</gene>
<dbReference type="RefSeq" id="WP_006311831.1">
    <property type="nucleotide sequence ID" value="NZ_ARZA01000125.1"/>
</dbReference>
<accession>R1CQ00</accession>
<reference evidence="1 2" key="1">
    <citation type="journal article" date="2015" name="Geomicrobiol. J.">
        <title>Caldisalinibacter kiritimatiensis gen. nov., sp. nov., a moderately thermohalophilic thiosulfate-reducing bacterium from a hypersaline microbial mat.</title>
        <authorList>
            <person name="Ben Hania W."/>
            <person name="Joseph M."/>
            <person name="Fiebig A."/>
            <person name="Bunk B."/>
            <person name="Klenk H.-P."/>
            <person name="Fardeau M.-L."/>
            <person name="Spring S."/>
        </authorList>
    </citation>
    <scope>NUCLEOTIDE SEQUENCE [LARGE SCALE GENOMIC DNA]</scope>
    <source>
        <strain evidence="1 2">L21-TH-D2</strain>
    </source>
</reference>
<dbReference type="AlphaFoldDB" id="R1CQ00"/>
<organism evidence="1 2">
    <name type="scientific">Caldisalinibacter kiritimatiensis</name>
    <dbReference type="NCBI Taxonomy" id="1304284"/>
    <lineage>
        <taxon>Bacteria</taxon>
        <taxon>Bacillati</taxon>
        <taxon>Bacillota</taxon>
        <taxon>Tissierellia</taxon>
        <taxon>Tissierellales</taxon>
        <taxon>Thermohalobacteraceae</taxon>
        <taxon>Caldisalinibacter</taxon>
    </lineage>
</organism>
<keyword evidence="2" id="KW-1185">Reference proteome</keyword>
<dbReference type="STRING" id="1304284.L21TH_1213"/>
<comment type="caution">
    <text evidence="1">The sequence shown here is derived from an EMBL/GenBank/DDBJ whole genome shotgun (WGS) entry which is preliminary data.</text>
</comment>
<sequence length="55" mass="6145">MKKWISFILIIALVLGLSVNVYGADLLYRLTHGDQDALVLGTVTEAKDDWIKVDI</sequence>
<protein>
    <submittedName>
        <fullName evidence="1">Uncharacterized protein</fullName>
    </submittedName>
</protein>